<evidence type="ECO:0008006" key="3">
    <source>
        <dbReference type="Google" id="ProtNLM"/>
    </source>
</evidence>
<organism evidence="1 2">
    <name type="scientific">Klebsiella pneumoniae</name>
    <dbReference type="NCBI Taxonomy" id="573"/>
    <lineage>
        <taxon>Bacteria</taxon>
        <taxon>Pseudomonadati</taxon>
        <taxon>Pseudomonadota</taxon>
        <taxon>Gammaproteobacteria</taxon>
        <taxon>Enterobacterales</taxon>
        <taxon>Enterobacteriaceae</taxon>
        <taxon>Klebsiella/Raoultella group</taxon>
        <taxon>Klebsiella</taxon>
        <taxon>Klebsiella pneumoniae complex</taxon>
    </lineage>
</organism>
<accession>A0A919HXN0</accession>
<name>A0A919HXN0_KLEPN</name>
<gene>
    <name evidence="1" type="ORF">KPZU09_16670</name>
</gene>
<reference evidence="1" key="1">
    <citation type="submission" date="2020-10" db="EMBL/GenBank/DDBJ databases">
        <title>Genome Sequence of ESBL Producing Zambian Clinical Strains.</title>
        <authorList>
            <person name="Shawa M."/>
            <person name="Furuta Y."/>
            <person name="Simbotwe M."/>
            <person name="Mulenga E."/>
            <person name="Mubanga M."/>
            <person name="Mulenga G."/>
            <person name="Kaile C."/>
            <person name="Zorigt T."/>
            <person name="Hang'ombe B."/>
            <person name="Higashi H."/>
        </authorList>
    </citation>
    <scope>NUCLEOTIDE SEQUENCE</scope>
    <source>
        <strain evidence="1">Zam_UTH_09</strain>
    </source>
</reference>
<evidence type="ECO:0000313" key="1">
    <source>
        <dbReference type="EMBL" id="GHK51931.1"/>
    </source>
</evidence>
<protein>
    <recommendedName>
        <fullName evidence="3">Peptidase subunit A</fullName>
    </recommendedName>
</protein>
<dbReference type="Gene3D" id="3.40.630.10">
    <property type="entry name" value="Zn peptidases"/>
    <property type="match status" value="1"/>
</dbReference>
<dbReference type="AlphaFoldDB" id="A0A919HXN0"/>
<evidence type="ECO:0000313" key="2">
    <source>
        <dbReference type="Proteomes" id="UP000655094"/>
    </source>
</evidence>
<proteinExistence type="predicted"/>
<dbReference type="EMBL" id="BNFF01000001">
    <property type="protein sequence ID" value="GHK51931.1"/>
    <property type="molecule type" value="Genomic_DNA"/>
</dbReference>
<dbReference type="Proteomes" id="UP000655094">
    <property type="component" value="Unassembled WGS sequence"/>
</dbReference>
<sequence>MIFGTELSAGHHNEKFDFDESVMAVAVETLARVALNFPWQRGV</sequence>
<comment type="caution">
    <text evidence="1">The sequence shown here is derived from an EMBL/GenBank/DDBJ whole genome shotgun (WGS) entry which is preliminary data.</text>
</comment>